<dbReference type="AlphaFoldDB" id="A0A2H3C036"/>
<protein>
    <submittedName>
        <fullName evidence="2">Uncharacterized protein</fullName>
    </submittedName>
</protein>
<feature type="transmembrane region" description="Helical" evidence="1">
    <location>
        <begin position="95"/>
        <end position="118"/>
    </location>
</feature>
<proteinExistence type="predicted"/>
<feature type="transmembrane region" description="Helical" evidence="1">
    <location>
        <begin position="125"/>
        <end position="147"/>
    </location>
</feature>
<evidence type="ECO:0000313" key="2">
    <source>
        <dbReference type="EMBL" id="PBK70197.1"/>
    </source>
</evidence>
<keyword evidence="3" id="KW-1185">Reference proteome</keyword>
<gene>
    <name evidence="2" type="ORF">ARMSODRAFT_1018287</name>
</gene>
<feature type="transmembrane region" description="Helical" evidence="1">
    <location>
        <begin position="56"/>
        <end position="75"/>
    </location>
</feature>
<keyword evidence="1" id="KW-1133">Transmembrane helix</keyword>
<name>A0A2H3C036_9AGAR</name>
<keyword evidence="1" id="KW-0472">Membrane</keyword>
<evidence type="ECO:0000313" key="3">
    <source>
        <dbReference type="Proteomes" id="UP000218334"/>
    </source>
</evidence>
<evidence type="ECO:0000256" key="1">
    <source>
        <dbReference type="SAM" id="Phobius"/>
    </source>
</evidence>
<organism evidence="2 3">
    <name type="scientific">Armillaria solidipes</name>
    <dbReference type="NCBI Taxonomy" id="1076256"/>
    <lineage>
        <taxon>Eukaryota</taxon>
        <taxon>Fungi</taxon>
        <taxon>Dikarya</taxon>
        <taxon>Basidiomycota</taxon>
        <taxon>Agaricomycotina</taxon>
        <taxon>Agaricomycetes</taxon>
        <taxon>Agaricomycetidae</taxon>
        <taxon>Agaricales</taxon>
        <taxon>Marasmiineae</taxon>
        <taxon>Physalacriaceae</taxon>
        <taxon>Armillaria</taxon>
    </lineage>
</organism>
<accession>A0A2H3C036</accession>
<dbReference type="EMBL" id="KZ293427">
    <property type="protein sequence ID" value="PBK70197.1"/>
    <property type="molecule type" value="Genomic_DNA"/>
</dbReference>
<dbReference type="Proteomes" id="UP000218334">
    <property type="component" value="Unassembled WGS sequence"/>
</dbReference>
<reference evidence="3" key="1">
    <citation type="journal article" date="2017" name="Nat. Ecol. Evol.">
        <title>Genome expansion and lineage-specific genetic innovations in the forest pathogenic fungi Armillaria.</title>
        <authorList>
            <person name="Sipos G."/>
            <person name="Prasanna A.N."/>
            <person name="Walter M.C."/>
            <person name="O'Connor E."/>
            <person name="Balint B."/>
            <person name="Krizsan K."/>
            <person name="Kiss B."/>
            <person name="Hess J."/>
            <person name="Varga T."/>
            <person name="Slot J."/>
            <person name="Riley R."/>
            <person name="Boka B."/>
            <person name="Rigling D."/>
            <person name="Barry K."/>
            <person name="Lee J."/>
            <person name="Mihaltcheva S."/>
            <person name="LaButti K."/>
            <person name="Lipzen A."/>
            <person name="Waldron R."/>
            <person name="Moloney N.M."/>
            <person name="Sperisen C."/>
            <person name="Kredics L."/>
            <person name="Vagvoelgyi C."/>
            <person name="Patrignani A."/>
            <person name="Fitzpatrick D."/>
            <person name="Nagy I."/>
            <person name="Doyle S."/>
            <person name="Anderson J.B."/>
            <person name="Grigoriev I.V."/>
            <person name="Gueldener U."/>
            <person name="Muensterkoetter M."/>
            <person name="Nagy L.G."/>
        </authorList>
    </citation>
    <scope>NUCLEOTIDE SEQUENCE [LARGE SCALE GENOMIC DNA]</scope>
    <source>
        <strain evidence="3">28-4</strain>
    </source>
</reference>
<sequence>MLKIIFVELLLYATHAALVVGTVWRVGVSLPRPLYTIPISALVVRDKGRSRFIRCGLVITVYLIATSPLAIQPIFVQGKDDGTQGTTYVYSPRWILLSSTSFMANIFITNCIVIWWCWFLSGRKWMFAVIPGLCTIIGSIFAGFGLYEITTTPSPGNTCAAQIDWMLPYYSMSLAVTMLWSDATMQESAPLVPFELQDNVA</sequence>
<keyword evidence="1" id="KW-0812">Transmembrane</keyword>